<dbReference type="InterPro" id="IPR019600">
    <property type="entry name" value="Hemin_uptake_protein_HemP"/>
</dbReference>
<gene>
    <name evidence="2" type="ORF">GGD69_007833</name>
</gene>
<sequence length="131" mass="14573">MPLPPFAFVLQLSKPRSDEFLFLVNRNSYHLELVHRIDQQLKRMTDLTRSSTLSLRRPAAALTSRPKPSAATAATTATKPATDRANGASEKSDRVVRSDTLLQGHTHVSIVHNGETYQLRATRLGKLILTK</sequence>
<dbReference type="AlphaFoldDB" id="A0AAW3V9Y6"/>
<evidence type="ECO:0000256" key="1">
    <source>
        <dbReference type="SAM" id="MobiDB-lite"/>
    </source>
</evidence>
<proteinExistence type="predicted"/>
<name>A0AAW3V9Y6_9BURK</name>
<dbReference type="EMBL" id="JACIIK010000021">
    <property type="protein sequence ID" value="MBB6206931.1"/>
    <property type="molecule type" value="Genomic_DNA"/>
</dbReference>
<reference evidence="2 3" key="1">
    <citation type="submission" date="2020-08" db="EMBL/GenBank/DDBJ databases">
        <title>Genomic Encyclopedia of Type Strains, Phase IV (KMG-V): Genome sequencing to study the core and pangenomes of soil and plant-associated prokaryotes.</title>
        <authorList>
            <person name="Whitman W."/>
        </authorList>
    </citation>
    <scope>NUCLEOTIDE SEQUENCE [LARGE SCALE GENOMIC DNA]</scope>
    <source>
        <strain evidence="2 3">SEMIA 4013</strain>
    </source>
</reference>
<dbReference type="Gene3D" id="2.10.70.10">
    <property type="entry name" value="Complement Module, domain 1"/>
    <property type="match status" value="1"/>
</dbReference>
<dbReference type="Proteomes" id="UP000518681">
    <property type="component" value="Unassembled WGS sequence"/>
</dbReference>
<feature type="compositionally biased region" description="Low complexity" evidence="1">
    <location>
        <begin position="63"/>
        <end position="85"/>
    </location>
</feature>
<protein>
    <submittedName>
        <fullName evidence="2">Hemin uptake protein HemP</fullName>
    </submittedName>
</protein>
<organism evidence="2 3">
    <name type="scientific">Paraburkholderia fungorum</name>
    <dbReference type="NCBI Taxonomy" id="134537"/>
    <lineage>
        <taxon>Bacteria</taxon>
        <taxon>Pseudomonadati</taxon>
        <taxon>Pseudomonadota</taxon>
        <taxon>Betaproteobacteria</taxon>
        <taxon>Burkholderiales</taxon>
        <taxon>Burkholderiaceae</taxon>
        <taxon>Paraburkholderia</taxon>
    </lineage>
</organism>
<dbReference type="Pfam" id="PF10636">
    <property type="entry name" value="hemP"/>
    <property type="match status" value="1"/>
</dbReference>
<evidence type="ECO:0000313" key="3">
    <source>
        <dbReference type="Proteomes" id="UP000518681"/>
    </source>
</evidence>
<feature type="region of interest" description="Disordered" evidence="1">
    <location>
        <begin position="48"/>
        <end position="96"/>
    </location>
</feature>
<comment type="caution">
    <text evidence="2">The sequence shown here is derived from an EMBL/GenBank/DDBJ whole genome shotgun (WGS) entry which is preliminary data.</text>
</comment>
<accession>A0AAW3V9Y6</accession>
<evidence type="ECO:0000313" key="2">
    <source>
        <dbReference type="EMBL" id="MBB6206931.1"/>
    </source>
</evidence>